<dbReference type="RefSeq" id="WP_141169601.1">
    <property type="nucleotide sequence ID" value="NZ_CP041185.1"/>
</dbReference>
<evidence type="ECO:0000259" key="2">
    <source>
        <dbReference type="Pfam" id="PF09937"/>
    </source>
</evidence>
<dbReference type="AlphaFoldDB" id="A0A4Y6RBC0"/>
<sequence length="470" mass="51705">MEFRNLTSFPAIAFDALDQRDVRFHTVAIRLTFTLQPDGTLAFAEEQTPLITSDVHYGEPNQSSSRQESDFVPYKPCTDVIINAHAHAPKGKVLEQFYTGIEIQSASIAPDFPSRPHGLNQFDAPSAAQLASWAKQCDAARLMARAHAVILSKNLLVSGPREWRRRSTLLRVLSAFALPKWRLSRATPIAALPLRYEYAYGGENKVLSNAPHARRVPRQNRLSTSPSVPKAPPATVAIAHSVHVGNPIGIGWIDAWFAKAARCKRVSAPQIIHPAEQLTPPGTLNTLQPAGFGIVSRAWQPRLAMAGTYDQAWLEKRHPYLPADFNFRYWNGAPEDQQVRAFLTGDETVTLFNMCPHTTPGARRDANGNTCLSFHLPGHLPFVLVRYEDGQLAELPAHLDTLLIEAVPVKPALPLAIQVIGVWRATIAVTPAVRILEARMISRNEADAMRTEQQIGTDATTATVALATSS</sequence>
<name>A0A4Y6RBC0_9BURK</name>
<dbReference type="Proteomes" id="UP000316665">
    <property type="component" value="Chromosome"/>
</dbReference>
<feature type="domain" description="DUF2169" evidence="2">
    <location>
        <begin position="24"/>
        <end position="105"/>
    </location>
</feature>
<dbReference type="EMBL" id="CP041185">
    <property type="protein sequence ID" value="QDG70169.1"/>
    <property type="molecule type" value="Genomic_DNA"/>
</dbReference>
<evidence type="ECO:0000256" key="1">
    <source>
        <dbReference type="SAM" id="MobiDB-lite"/>
    </source>
</evidence>
<proteinExistence type="predicted"/>
<gene>
    <name evidence="3" type="ORF">FJQ89_06865</name>
</gene>
<feature type="region of interest" description="Disordered" evidence="1">
    <location>
        <begin position="211"/>
        <end position="230"/>
    </location>
</feature>
<keyword evidence="4" id="KW-1185">Reference proteome</keyword>
<protein>
    <submittedName>
        <fullName evidence="3">DUF2169 domain-containing protein</fullName>
    </submittedName>
</protein>
<organism evidence="3 4">
    <name type="scientific">Janthinobacterium tructae</name>
    <dbReference type="NCBI Taxonomy" id="2590869"/>
    <lineage>
        <taxon>Bacteria</taxon>
        <taxon>Pseudomonadati</taxon>
        <taxon>Pseudomonadota</taxon>
        <taxon>Betaproteobacteria</taxon>
        <taxon>Burkholderiales</taxon>
        <taxon>Oxalobacteraceae</taxon>
        <taxon>Janthinobacterium</taxon>
    </lineage>
</organism>
<dbReference type="InterPro" id="IPR018683">
    <property type="entry name" value="DUF2169"/>
</dbReference>
<dbReference type="KEGG" id="jas:FJQ89_06865"/>
<reference evidence="3 4" key="1">
    <citation type="submission" date="2019-06" db="EMBL/GenBank/DDBJ databases">
        <title>Complete genome sequence of Janthinobacterium sp. SNU WT3 isolated from diseased rainbow trout.</title>
        <authorList>
            <person name="Oh W.T."/>
            <person name="Park S.C."/>
        </authorList>
    </citation>
    <scope>NUCLEOTIDE SEQUENCE [LARGE SCALE GENOMIC DNA]</scope>
    <source>
        <strain evidence="3 4">SNU WT3</strain>
    </source>
</reference>
<evidence type="ECO:0000313" key="3">
    <source>
        <dbReference type="EMBL" id="QDG70169.1"/>
    </source>
</evidence>
<dbReference type="OrthoDB" id="237820at2"/>
<evidence type="ECO:0000313" key="4">
    <source>
        <dbReference type="Proteomes" id="UP000316665"/>
    </source>
</evidence>
<accession>A0A4Y6RBC0</accession>
<dbReference type="Pfam" id="PF09937">
    <property type="entry name" value="DUF2169"/>
    <property type="match status" value="2"/>
</dbReference>
<feature type="domain" description="DUF2169" evidence="2">
    <location>
        <begin position="150"/>
        <end position="406"/>
    </location>
</feature>